<gene>
    <name evidence="4" type="ORF">Adt_38224</name>
</gene>
<keyword evidence="5" id="KW-1185">Reference proteome</keyword>
<comment type="similarity">
    <text evidence="1">Belongs to the plant acyltransferase family.</text>
</comment>
<dbReference type="AlphaFoldDB" id="A0ABD1Q1L8"/>
<keyword evidence="2" id="KW-0808">Transferase</keyword>
<evidence type="ECO:0000313" key="4">
    <source>
        <dbReference type="EMBL" id="KAL2470088.1"/>
    </source>
</evidence>
<dbReference type="PANTHER" id="PTHR31623:SF110">
    <property type="entry name" value="VINORINE SYNTHASE-LIKE"/>
    <property type="match status" value="1"/>
</dbReference>
<name>A0ABD1Q1L8_9LAMI</name>
<keyword evidence="3" id="KW-0012">Acyltransferase</keyword>
<sequence length="125" mass="14298">MATKAGLGTKKNLEETKELIPEEVNCLYFSSWCRFGVYDTDFGWGMPIWVTNSVSTDSYSPKLNNVMLLDTRFGDRIEAWVTLEEQYAAAFEESEELRTLTSIDPSPQEFTSRNLNLSKEKMGFC</sequence>
<dbReference type="InterPro" id="IPR023213">
    <property type="entry name" value="CAT-like_dom_sf"/>
</dbReference>
<dbReference type="GO" id="GO:0016746">
    <property type="term" value="F:acyltransferase activity"/>
    <property type="evidence" value="ECO:0007669"/>
    <property type="project" value="UniProtKB-KW"/>
</dbReference>
<evidence type="ECO:0000256" key="1">
    <source>
        <dbReference type="ARBA" id="ARBA00009861"/>
    </source>
</evidence>
<evidence type="ECO:0000256" key="2">
    <source>
        <dbReference type="ARBA" id="ARBA00022679"/>
    </source>
</evidence>
<evidence type="ECO:0000256" key="3">
    <source>
        <dbReference type="ARBA" id="ARBA00023315"/>
    </source>
</evidence>
<dbReference type="EMBL" id="JBFOLK010000012">
    <property type="protein sequence ID" value="KAL2470088.1"/>
    <property type="molecule type" value="Genomic_DNA"/>
</dbReference>
<protein>
    <submittedName>
        <fullName evidence="4">HXXXD-type acyl-transferase family protein</fullName>
    </submittedName>
</protein>
<dbReference type="Proteomes" id="UP001604336">
    <property type="component" value="Unassembled WGS sequence"/>
</dbReference>
<evidence type="ECO:0000313" key="5">
    <source>
        <dbReference type="Proteomes" id="UP001604336"/>
    </source>
</evidence>
<dbReference type="PANTHER" id="PTHR31623">
    <property type="entry name" value="F21J9.9"/>
    <property type="match status" value="1"/>
</dbReference>
<accession>A0ABD1Q1L8</accession>
<organism evidence="4 5">
    <name type="scientific">Abeliophyllum distichum</name>
    <dbReference type="NCBI Taxonomy" id="126358"/>
    <lineage>
        <taxon>Eukaryota</taxon>
        <taxon>Viridiplantae</taxon>
        <taxon>Streptophyta</taxon>
        <taxon>Embryophyta</taxon>
        <taxon>Tracheophyta</taxon>
        <taxon>Spermatophyta</taxon>
        <taxon>Magnoliopsida</taxon>
        <taxon>eudicotyledons</taxon>
        <taxon>Gunneridae</taxon>
        <taxon>Pentapetalae</taxon>
        <taxon>asterids</taxon>
        <taxon>lamiids</taxon>
        <taxon>Lamiales</taxon>
        <taxon>Oleaceae</taxon>
        <taxon>Forsythieae</taxon>
        <taxon>Abeliophyllum</taxon>
    </lineage>
</organism>
<comment type="caution">
    <text evidence="4">The sequence shown here is derived from an EMBL/GenBank/DDBJ whole genome shotgun (WGS) entry which is preliminary data.</text>
</comment>
<dbReference type="Pfam" id="PF02458">
    <property type="entry name" value="Transferase"/>
    <property type="match status" value="1"/>
</dbReference>
<proteinExistence type="inferred from homology"/>
<reference evidence="5" key="1">
    <citation type="submission" date="2024-07" db="EMBL/GenBank/DDBJ databases">
        <title>Two chromosome-level genome assemblies of Korean endemic species Abeliophyllum distichum and Forsythia ovata (Oleaceae).</title>
        <authorList>
            <person name="Jang H."/>
        </authorList>
    </citation>
    <scope>NUCLEOTIDE SEQUENCE [LARGE SCALE GENOMIC DNA]</scope>
</reference>
<dbReference type="Gene3D" id="3.30.559.10">
    <property type="entry name" value="Chloramphenicol acetyltransferase-like domain"/>
    <property type="match status" value="1"/>
</dbReference>